<accession>A0A4Y6V5Y4</accession>
<proteinExistence type="predicted"/>
<gene>
    <name evidence="1" type="ORF">D5366_09110</name>
</gene>
<reference evidence="1 2" key="1">
    <citation type="submission" date="2018-09" db="EMBL/GenBank/DDBJ databases">
        <title>The complete genome sequence of Neokomagataea tanensis NBRC 106556(T).</title>
        <authorList>
            <person name="Chua K.-O."/>
            <person name="See-Too W.-S."/>
            <person name="Hong K.-W."/>
            <person name="Yin W.-F."/>
            <person name="Chan K.-G."/>
        </authorList>
    </citation>
    <scope>NUCLEOTIDE SEQUENCE [LARGE SCALE GENOMIC DNA]</scope>
    <source>
        <strain evidence="2">AH13 \ NBRC 106556</strain>
    </source>
</reference>
<sequence>MRAVTVYEVWPYFYFLLSFRLVEDALLERGSMMRSVAGASSAVQITRVVCGENLSNAVICGIGKISSVKGAPNC</sequence>
<keyword evidence="2" id="KW-1185">Reference proteome</keyword>
<dbReference type="KEGG" id="ntn:D5366_09110"/>
<evidence type="ECO:0000313" key="2">
    <source>
        <dbReference type="Proteomes" id="UP000317214"/>
    </source>
</evidence>
<protein>
    <submittedName>
        <fullName evidence="1">Uncharacterized protein</fullName>
    </submittedName>
</protein>
<dbReference type="EMBL" id="CP032485">
    <property type="protein sequence ID" value="QDH25343.1"/>
    <property type="molecule type" value="Genomic_DNA"/>
</dbReference>
<dbReference type="AlphaFoldDB" id="A0A4Y6V5Y4"/>
<organism evidence="1 2">
    <name type="scientific">Neokomagataea tanensis</name>
    <dbReference type="NCBI Taxonomy" id="661191"/>
    <lineage>
        <taxon>Bacteria</taxon>
        <taxon>Pseudomonadati</taxon>
        <taxon>Pseudomonadota</taxon>
        <taxon>Alphaproteobacteria</taxon>
        <taxon>Acetobacterales</taxon>
        <taxon>Acetobacteraceae</taxon>
        <taxon>Neokomagataea</taxon>
    </lineage>
</organism>
<evidence type="ECO:0000313" key="1">
    <source>
        <dbReference type="EMBL" id="QDH25343.1"/>
    </source>
</evidence>
<name>A0A4Y6V5Y4_9PROT</name>
<dbReference type="Proteomes" id="UP000317214">
    <property type="component" value="Chromosome"/>
</dbReference>